<accession>A0A3B0V6S8</accession>
<proteinExistence type="predicted"/>
<name>A0A3B0V6S8_9ZZZZ</name>
<dbReference type="EMBL" id="UOET01000142">
    <property type="protein sequence ID" value="VAW27656.1"/>
    <property type="molecule type" value="Genomic_DNA"/>
</dbReference>
<dbReference type="AlphaFoldDB" id="A0A3B0V6S8"/>
<reference evidence="1" key="1">
    <citation type="submission" date="2018-06" db="EMBL/GenBank/DDBJ databases">
        <authorList>
            <person name="Zhirakovskaya E."/>
        </authorList>
    </citation>
    <scope>NUCLEOTIDE SEQUENCE</scope>
</reference>
<sequence>MLHGCPEKVRKTGKVDDAFGDRNLCACLPVSEYEGPVVKVGEM</sequence>
<gene>
    <name evidence="1" type="ORF">MNBD_BACTEROID07-1933</name>
</gene>
<organism evidence="1">
    <name type="scientific">hydrothermal vent metagenome</name>
    <dbReference type="NCBI Taxonomy" id="652676"/>
    <lineage>
        <taxon>unclassified sequences</taxon>
        <taxon>metagenomes</taxon>
        <taxon>ecological metagenomes</taxon>
    </lineage>
</organism>
<evidence type="ECO:0000313" key="1">
    <source>
        <dbReference type="EMBL" id="VAW27656.1"/>
    </source>
</evidence>
<protein>
    <submittedName>
        <fullName evidence="1">Uncharacterized protein</fullName>
    </submittedName>
</protein>